<evidence type="ECO:0000313" key="3">
    <source>
        <dbReference type="Proteomes" id="UP000267159"/>
    </source>
</evidence>
<sequence length="242" mass="27218">MKRILFLLLVVAAMTTFSCTDRYEDVEIHKSVIPHTLAEDLRIVNKFVTIDTVNYSYYVSITDSIIQAEGISKDNLVPIFENLDELNKKIKESIRKGEITTLLLSTEKEFKSYTIGNSNELSFKDEKASNNSFITTRGYPSLSFYGGNWSISDVSFEATDKVTSLFSVDYCSGYWQASFTCYTGTSSYGNTFTMYSSSITHGNVNRYWWITNGGQSSYSWNFSANGPVGGEASGLVRFTDTY</sequence>
<gene>
    <name evidence="2" type="ORF">D7Y07_05255</name>
</gene>
<feature type="signal peptide" evidence="1">
    <location>
        <begin position="1"/>
        <end position="20"/>
    </location>
</feature>
<dbReference type="AlphaFoldDB" id="A0A3L7Z3P0"/>
<organism evidence="2 3">
    <name type="scientific">Bacteroides acidifaciens</name>
    <dbReference type="NCBI Taxonomy" id="85831"/>
    <lineage>
        <taxon>Bacteria</taxon>
        <taxon>Pseudomonadati</taxon>
        <taxon>Bacteroidota</taxon>
        <taxon>Bacteroidia</taxon>
        <taxon>Bacteroidales</taxon>
        <taxon>Bacteroidaceae</taxon>
        <taxon>Bacteroides</taxon>
    </lineage>
</organism>
<proteinExistence type="predicted"/>
<feature type="chain" id="PRO_5018029977" description="DUF5111 domain-containing protein" evidence="1">
    <location>
        <begin position="21"/>
        <end position="242"/>
    </location>
</feature>
<dbReference type="Proteomes" id="UP000267159">
    <property type="component" value="Unassembled WGS sequence"/>
</dbReference>
<evidence type="ECO:0000256" key="1">
    <source>
        <dbReference type="SAM" id="SignalP"/>
    </source>
</evidence>
<evidence type="ECO:0000313" key="2">
    <source>
        <dbReference type="EMBL" id="RLT80954.1"/>
    </source>
</evidence>
<reference evidence="2 3" key="1">
    <citation type="submission" date="2018-09" db="EMBL/GenBank/DDBJ databases">
        <title>Murine metabolic-syndrome-specific gut microbial biobank.</title>
        <authorList>
            <person name="Liu C."/>
        </authorList>
    </citation>
    <scope>NUCLEOTIDE SEQUENCE [LARGE SCALE GENOMIC DNA]</scope>
    <source>
        <strain evidence="2 3">0.1X-D8-26</strain>
    </source>
</reference>
<dbReference type="STRING" id="1235814.GCA_000613385_04683"/>
<dbReference type="EMBL" id="RAZM01000011">
    <property type="protein sequence ID" value="RLT80954.1"/>
    <property type="molecule type" value="Genomic_DNA"/>
</dbReference>
<protein>
    <recommendedName>
        <fullName evidence="4">DUF5111 domain-containing protein</fullName>
    </recommendedName>
</protein>
<keyword evidence="1" id="KW-0732">Signal</keyword>
<dbReference type="PROSITE" id="PS51257">
    <property type="entry name" value="PROKAR_LIPOPROTEIN"/>
    <property type="match status" value="1"/>
</dbReference>
<comment type="caution">
    <text evidence="2">The sequence shown here is derived from an EMBL/GenBank/DDBJ whole genome shotgun (WGS) entry which is preliminary data.</text>
</comment>
<name>A0A3L7Z3P0_9BACE</name>
<accession>A0A3L7Z3P0</accession>
<evidence type="ECO:0008006" key="4">
    <source>
        <dbReference type="Google" id="ProtNLM"/>
    </source>
</evidence>